<comment type="subcellular location">
    <subcellularLocation>
        <location evidence="6">Cell membrane</location>
        <topology evidence="6">Multi-pass membrane protein</topology>
    </subcellularLocation>
    <subcellularLocation>
        <location evidence="1">Membrane</location>
        <topology evidence="1">Multi-pass membrane protein</topology>
    </subcellularLocation>
</comment>
<evidence type="ECO:0000256" key="1">
    <source>
        <dbReference type="ARBA" id="ARBA00004141"/>
    </source>
</evidence>
<dbReference type="Pfam" id="PF01925">
    <property type="entry name" value="TauE"/>
    <property type="match status" value="1"/>
</dbReference>
<keyword evidence="6" id="KW-1003">Cell membrane</keyword>
<feature type="transmembrane region" description="Helical" evidence="6">
    <location>
        <begin position="20"/>
        <end position="42"/>
    </location>
</feature>
<dbReference type="EMBL" id="BSNX01000008">
    <property type="protein sequence ID" value="GLQ71777.1"/>
    <property type="molecule type" value="Genomic_DNA"/>
</dbReference>
<accession>A0AAV5NP58</accession>
<keyword evidence="3 6" id="KW-0812">Transmembrane</keyword>
<keyword evidence="8" id="KW-1185">Reference proteome</keyword>
<dbReference type="InterPro" id="IPR002781">
    <property type="entry name" value="TM_pro_TauE-like"/>
</dbReference>
<reference evidence="8" key="1">
    <citation type="journal article" date="2019" name="Int. J. Syst. Evol. Microbiol.">
        <title>The Global Catalogue of Microorganisms (GCM) 10K type strain sequencing project: providing services to taxonomists for standard genome sequencing and annotation.</title>
        <authorList>
            <consortium name="The Broad Institute Genomics Platform"/>
            <consortium name="The Broad Institute Genome Sequencing Center for Infectious Disease"/>
            <person name="Wu L."/>
            <person name="Ma J."/>
        </authorList>
    </citation>
    <scope>NUCLEOTIDE SEQUENCE [LARGE SCALE GENOMIC DNA]</scope>
    <source>
        <strain evidence="8">NBRC 15640</strain>
    </source>
</reference>
<proteinExistence type="inferred from homology"/>
<evidence type="ECO:0000256" key="5">
    <source>
        <dbReference type="ARBA" id="ARBA00023136"/>
    </source>
</evidence>
<evidence type="ECO:0000256" key="3">
    <source>
        <dbReference type="ARBA" id="ARBA00022692"/>
    </source>
</evidence>
<protein>
    <recommendedName>
        <fullName evidence="6">Probable membrane transporter protein</fullName>
    </recommendedName>
</protein>
<dbReference type="InterPro" id="IPR051598">
    <property type="entry name" value="TSUP/Inactive_protease-like"/>
</dbReference>
<feature type="transmembrane region" description="Helical" evidence="6">
    <location>
        <begin position="161"/>
        <end position="187"/>
    </location>
</feature>
<evidence type="ECO:0000313" key="8">
    <source>
        <dbReference type="Proteomes" id="UP001156690"/>
    </source>
</evidence>
<comment type="similarity">
    <text evidence="2 6">Belongs to the 4-toluene sulfonate uptake permease (TSUP) (TC 2.A.102) family.</text>
</comment>
<feature type="transmembrane region" description="Helical" evidence="6">
    <location>
        <begin position="88"/>
        <end position="108"/>
    </location>
</feature>
<evidence type="ECO:0000256" key="6">
    <source>
        <dbReference type="RuleBase" id="RU363041"/>
    </source>
</evidence>
<organism evidence="7 8">
    <name type="scientific">Vibrio penaeicida</name>
    <dbReference type="NCBI Taxonomy" id="104609"/>
    <lineage>
        <taxon>Bacteria</taxon>
        <taxon>Pseudomonadati</taxon>
        <taxon>Pseudomonadota</taxon>
        <taxon>Gammaproteobacteria</taxon>
        <taxon>Vibrionales</taxon>
        <taxon>Vibrionaceae</taxon>
        <taxon>Vibrio</taxon>
    </lineage>
</organism>
<sequence>MELVQFLLEDATFYTAILKLIIGLILGVAMGLTGVGGGILIIPLLQFVFGMEPILSVGTASLIASLVKVNASIFHIKADNVDWCSVRGILLGAIPAGVGSAYAVIHLNRHAEYNLLISNSVQILIVAVMFFALYLLVNKYLSIQKRNIPQCSEKNRSLQRVVLSGGLCGLVIGTTGVGGGILLLPVLNSHLGISIKKSVGSSIVIALVLSSSTSFIYAQGGESDIPTALMLVLGSFVGVPIATSLLKQFSEATVYLVTLSVICVSILIMMLTNMF</sequence>
<dbReference type="PANTHER" id="PTHR43701:SF5">
    <property type="entry name" value="MEMBRANE TRANSPORTER PROTEIN-RELATED"/>
    <property type="match status" value="1"/>
</dbReference>
<dbReference type="AlphaFoldDB" id="A0AAV5NP58"/>
<gene>
    <name evidence="7" type="ORF">GCM10007932_11370</name>
</gene>
<feature type="transmembrane region" description="Helical" evidence="6">
    <location>
        <begin position="54"/>
        <end position="76"/>
    </location>
</feature>
<feature type="transmembrane region" description="Helical" evidence="6">
    <location>
        <begin position="199"/>
        <end position="218"/>
    </location>
</feature>
<dbReference type="PANTHER" id="PTHR43701">
    <property type="entry name" value="MEMBRANE TRANSPORTER PROTEIN MJ0441-RELATED"/>
    <property type="match status" value="1"/>
</dbReference>
<evidence type="ECO:0000313" key="7">
    <source>
        <dbReference type="EMBL" id="GLQ71777.1"/>
    </source>
</evidence>
<evidence type="ECO:0000256" key="2">
    <source>
        <dbReference type="ARBA" id="ARBA00009142"/>
    </source>
</evidence>
<keyword evidence="4 6" id="KW-1133">Transmembrane helix</keyword>
<dbReference type="GO" id="GO:0005886">
    <property type="term" value="C:plasma membrane"/>
    <property type="evidence" value="ECO:0007669"/>
    <property type="project" value="UniProtKB-SubCell"/>
</dbReference>
<feature type="transmembrane region" description="Helical" evidence="6">
    <location>
        <begin position="252"/>
        <end position="271"/>
    </location>
</feature>
<keyword evidence="5 6" id="KW-0472">Membrane</keyword>
<evidence type="ECO:0000256" key="4">
    <source>
        <dbReference type="ARBA" id="ARBA00022989"/>
    </source>
</evidence>
<dbReference type="Proteomes" id="UP001156690">
    <property type="component" value="Unassembled WGS sequence"/>
</dbReference>
<name>A0AAV5NP58_9VIBR</name>
<feature type="transmembrane region" description="Helical" evidence="6">
    <location>
        <begin position="225"/>
        <end position="246"/>
    </location>
</feature>
<dbReference type="RefSeq" id="WP_126609839.1">
    <property type="nucleotide sequence ID" value="NZ_AP025144.1"/>
</dbReference>
<comment type="caution">
    <text evidence="7">The sequence shown here is derived from an EMBL/GenBank/DDBJ whole genome shotgun (WGS) entry which is preliminary data.</text>
</comment>
<feature type="transmembrane region" description="Helical" evidence="6">
    <location>
        <begin position="120"/>
        <end position="141"/>
    </location>
</feature>